<keyword evidence="4" id="KW-1185">Reference proteome</keyword>
<gene>
    <name evidence="3" type="ORF">Ahy_A05g025217</name>
</gene>
<feature type="region of interest" description="Disordered" evidence="1">
    <location>
        <begin position="68"/>
        <end position="157"/>
    </location>
</feature>
<feature type="compositionally biased region" description="Low complexity" evidence="1">
    <location>
        <begin position="99"/>
        <end position="124"/>
    </location>
</feature>
<reference evidence="3 4" key="1">
    <citation type="submission" date="2019-01" db="EMBL/GenBank/DDBJ databases">
        <title>Sequencing of cultivated peanut Arachis hypogaea provides insights into genome evolution and oil improvement.</title>
        <authorList>
            <person name="Chen X."/>
        </authorList>
    </citation>
    <scope>NUCLEOTIDE SEQUENCE [LARGE SCALE GENOMIC DNA]</scope>
    <source>
        <strain evidence="4">cv. Fuhuasheng</strain>
        <tissue evidence="3">Leaves</tissue>
    </source>
</reference>
<proteinExistence type="predicted"/>
<organism evidence="3 4">
    <name type="scientific">Arachis hypogaea</name>
    <name type="common">Peanut</name>
    <dbReference type="NCBI Taxonomy" id="3818"/>
    <lineage>
        <taxon>Eukaryota</taxon>
        <taxon>Viridiplantae</taxon>
        <taxon>Streptophyta</taxon>
        <taxon>Embryophyta</taxon>
        <taxon>Tracheophyta</taxon>
        <taxon>Spermatophyta</taxon>
        <taxon>Magnoliopsida</taxon>
        <taxon>eudicotyledons</taxon>
        <taxon>Gunneridae</taxon>
        <taxon>Pentapetalae</taxon>
        <taxon>rosids</taxon>
        <taxon>fabids</taxon>
        <taxon>Fabales</taxon>
        <taxon>Fabaceae</taxon>
        <taxon>Papilionoideae</taxon>
        <taxon>50 kb inversion clade</taxon>
        <taxon>dalbergioids sensu lato</taxon>
        <taxon>Dalbergieae</taxon>
        <taxon>Pterocarpus clade</taxon>
        <taxon>Arachis</taxon>
    </lineage>
</organism>
<feature type="transmembrane region" description="Helical" evidence="2">
    <location>
        <begin position="39"/>
        <end position="62"/>
    </location>
</feature>
<keyword evidence="2" id="KW-1133">Transmembrane helix</keyword>
<feature type="compositionally biased region" description="Low complexity" evidence="1">
    <location>
        <begin position="72"/>
        <end position="89"/>
    </location>
</feature>
<evidence type="ECO:0000256" key="1">
    <source>
        <dbReference type="SAM" id="MobiDB-lite"/>
    </source>
</evidence>
<evidence type="ECO:0000313" key="4">
    <source>
        <dbReference type="Proteomes" id="UP000289738"/>
    </source>
</evidence>
<protein>
    <submittedName>
        <fullName evidence="3">Uncharacterized protein</fullName>
    </submittedName>
</protein>
<evidence type="ECO:0000256" key="2">
    <source>
        <dbReference type="SAM" id="Phobius"/>
    </source>
</evidence>
<dbReference type="AlphaFoldDB" id="A0A445D8F1"/>
<sequence>MTSTKHQTGTRDFLFISRCGTHDHQNLKSSEHRSQYCCALGSLMVISQLLFHAVVVLIEFVLKSSFGRKYHSPFTPKSTTTTTTRTEAQPEPPPPPPVSSWSSSSSELFTKSTQINQKLKVNKNSPPPPPLSSWSLSSSTLEKSKSSNMNNQQIQQQ</sequence>
<dbReference type="EMBL" id="SDMP01000005">
    <property type="protein sequence ID" value="RYR59354.1"/>
    <property type="molecule type" value="Genomic_DNA"/>
</dbReference>
<keyword evidence="2" id="KW-0472">Membrane</keyword>
<comment type="caution">
    <text evidence="3">The sequence shown here is derived from an EMBL/GenBank/DDBJ whole genome shotgun (WGS) entry which is preliminary data.</text>
</comment>
<keyword evidence="2" id="KW-0812">Transmembrane</keyword>
<evidence type="ECO:0000313" key="3">
    <source>
        <dbReference type="EMBL" id="RYR59354.1"/>
    </source>
</evidence>
<feature type="compositionally biased region" description="Low complexity" evidence="1">
    <location>
        <begin position="132"/>
        <end position="157"/>
    </location>
</feature>
<dbReference type="Proteomes" id="UP000289738">
    <property type="component" value="Chromosome A05"/>
</dbReference>
<name>A0A445D8F1_ARAHY</name>
<accession>A0A445D8F1</accession>